<dbReference type="CDD" id="cd16499">
    <property type="entry name" value="RING-HC_Bre1-like"/>
    <property type="match status" value="1"/>
</dbReference>
<keyword evidence="5 15" id="KW-0808">Transferase</keyword>
<proteinExistence type="inferred from homology"/>
<evidence type="ECO:0000256" key="17">
    <source>
        <dbReference type="SAM" id="MobiDB-lite"/>
    </source>
</evidence>
<feature type="compositionally biased region" description="Basic and acidic residues" evidence="17">
    <location>
        <begin position="229"/>
        <end position="241"/>
    </location>
</feature>
<evidence type="ECO:0000256" key="7">
    <source>
        <dbReference type="ARBA" id="ARBA00022771"/>
    </source>
</evidence>
<keyword evidence="7 14" id="KW-0863">Zinc-finger</keyword>
<accession>J0WSY4</accession>
<evidence type="ECO:0000256" key="13">
    <source>
        <dbReference type="ARBA" id="ARBA00059679"/>
    </source>
</evidence>
<gene>
    <name evidence="19" type="ORF">AURDEDRAFT_188795</name>
</gene>
<dbReference type="PANTHER" id="PTHR23163:SF0">
    <property type="entry name" value="E3 UBIQUITIN-PROTEIN LIGASE BRE1"/>
    <property type="match status" value="1"/>
</dbReference>
<dbReference type="SUPFAM" id="SSF57850">
    <property type="entry name" value="RING/U-box"/>
    <property type="match status" value="1"/>
</dbReference>
<keyword evidence="12 15" id="KW-0539">Nucleus</keyword>
<name>J0WSY4_AURST</name>
<dbReference type="InParanoid" id="J0WSY4"/>
<dbReference type="GO" id="GO:0033503">
    <property type="term" value="C:HULC complex"/>
    <property type="evidence" value="ECO:0007669"/>
    <property type="project" value="TreeGrafter"/>
</dbReference>
<dbReference type="PANTHER" id="PTHR23163">
    <property type="entry name" value="RING FINGER PROTEIN-RELATED"/>
    <property type="match status" value="1"/>
</dbReference>
<feature type="coiled-coil region" evidence="16">
    <location>
        <begin position="282"/>
        <end position="358"/>
    </location>
</feature>
<evidence type="ECO:0000256" key="4">
    <source>
        <dbReference type="ARBA" id="ARBA00005555"/>
    </source>
</evidence>
<dbReference type="Pfam" id="PF26095">
    <property type="entry name" value="CC_Bre1"/>
    <property type="match status" value="1"/>
</dbReference>
<evidence type="ECO:0000256" key="14">
    <source>
        <dbReference type="PROSITE-ProRule" id="PRU00175"/>
    </source>
</evidence>
<keyword evidence="9 15" id="KW-0862">Zinc</keyword>
<feature type="coiled-coil region" evidence="16">
    <location>
        <begin position="416"/>
        <end position="562"/>
    </location>
</feature>
<keyword evidence="8 15" id="KW-0833">Ubl conjugation pathway</keyword>
<comment type="pathway">
    <text evidence="3 15">Protein modification; protein ubiquitination.</text>
</comment>
<dbReference type="InterPro" id="IPR013956">
    <property type="entry name" value="E3_ubiquit_lig_Bre1"/>
</dbReference>
<evidence type="ECO:0000256" key="6">
    <source>
        <dbReference type="ARBA" id="ARBA00022723"/>
    </source>
</evidence>
<dbReference type="Pfam" id="PF08647">
    <property type="entry name" value="BRE1"/>
    <property type="match status" value="1"/>
</dbReference>
<evidence type="ECO:0000256" key="1">
    <source>
        <dbReference type="ARBA" id="ARBA00000900"/>
    </source>
</evidence>
<comment type="function">
    <text evidence="13">E3 ubiquitin-protein ligase that mediates monoubiquitination of histone H2B to form H2BK123ub1. H2BK123ub1 gives a specific tag for epigenetic transcriptional activation and is also a prerequisite for H3K4me and H3K79me formation.</text>
</comment>
<evidence type="ECO:0000313" key="20">
    <source>
        <dbReference type="Proteomes" id="UP000006514"/>
    </source>
</evidence>
<evidence type="ECO:0000256" key="8">
    <source>
        <dbReference type="ARBA" id="ARBA00022786"/>
    </source>
</evidence>
<feature type="domain" description="RING-type" evidence="18">
    <location>
        <begin position="771"/>
        <end position="810"/>
    </location>
</feature>
<evidence type="ECO:0000256" key="3">
    <source>
        <dbReference type="ARBA" id="ARBA00004906"/>
    </source>
</evidence>
<evidence type="ECO:0000256" key="9">
    <source>
        <dbReference type="ARBA" id="ARBA00022833"/>
    </source>
</evidence>
<keyword evidence="10 15" id="KW-0156">Chromatin regulator</keyword>
<dbReference type="Pfam" id="PF00097">
    <property type="entry name" value="zf-C3HC4"/>
    <property type="match status" value="1"/>
</dbReference>
<dbReference type="OMA" id="YRQMQEY"/>
<dbReference type="Gene3D" id="3.30.40.10">
    <property type="entry name" value="Zinc/RING finger domain, C3HC4 (zinc finger)"/>
    <property type="match status" value="1"/>
</dbReference>
<keyword evidence="6 15" id="KW-0479">Metal-binding</keyword>
<dbReference type="eggNOG" id="KOG0978">
    <property type="taxonomic scope" value="Eukaryota"/>
</dbReference>
<dbReference type="KEGG" id="adl:AURDEDRAFT_188795"/>
<keyword evidence="20" id="KW-1185">Reference proteome</keyword>
<dbReference type="InterPro" id="IPR013083">
    <property type="entry name" value="Znf_RING/FYVE/PHD"/>
</dbReference>
<feature type="region of interest" description="Disordered" evidence="17">
    <location>
        <begin position="209"/>
        <end position="252"/>
    </location>
</feature>
<dbReference type="InterPro" id="IPR017907">
    <property type="entry name" value="Znf_RING_CS"/>
</dbReference>
<evidence type="ECO:0000256" key="12">
    <source>
        <dbReference type="ARBA" id="ARBA00023242"/>
    </source>
</evidence>
<dbReference type="InterPro" id="IPR018957">
    <property type="entry name" value="Znf_C3HC4_RING-type"/>
</dbReference>
<dbReference type="GO" id="GO:0008270">
    <property type="term" value="F:zinc ion binding"/>
    <property type="evidence" value="ECO:0007669"/>
    <property type="project" value="UniProtKB-KW"/>
</dbReference>
<dbReference type="PROSITE" id="PS50089">
    <property type="entry name" value="ZF_RING_2"/>
    <property type="match status" value="1"/>
</dbReference>
<feature type="coiled-coil region" evidence="16">
    <location>
        <begin position="665"/>
        <end position="755"/>
    </location>
</feature>
<dbReference type="Proteomes" id="UP000006514">
    <property type="component" value="Unassembled WGS sequence"/>
</dbReference>
<dbReference type="FunCoup" id="J0WSY4">
    <property type="interactions" value="47"/>
</dbReference>
<dbReference type="OrthoDB" id="10266039at2759"/>
<sequence>MMESRKRPGSPAEDPTASKKRALMSATGAPVHVNGVDDTEQAEPSEDSNLELFRKEAIYRRMRHYAREHERGRRRIEQLEAARETYQASMLAIETCWNQLISEIRALVTLDDNKSSARVKLPKVTSDVPAYESALKAKSSETKSLVNAFVDRAGSHPVDTTTLQAARREAESEALRLQSECELLRAQIEDANEQMDKMRNDLESADNRVERLKRESSRAPPTQPGSVRAPDEEQPDVKPKMEPSPSPAAAPNGHIVEFDIAKIESAQVETCMAMVRERDKEIDRLKNEVYSLENGTERLKEDLVKSREACSKLDVRLQDALLLDAIDEKVKELSEQRVKEANTLRANAERELEMVYQARSQFEDGVRNSVAAQADEYKTQLDRNAEDTTRLRHQRDVAQSELAERKAALADKFASIREYRALAEARQERIDSLQSEVQRLQARIAAHAGDEDLFAFFTNEANVQTPYVEDLRKRLQDAEDKLKAQQEVLDVHAEVGTPNYDYLQAELQARQLAEELKRRLAKFEATYGQQALETAAPDVQALAQTLEEKEKALAASELLRKQEAEALNALYADVDRLSASWETMERQFRSKVYELAGMEEKLQRLTVEKCKADNKYFATMRVKDLAEMEVKSLKTTADRQAAHIALLEDNIAAWQNLPKKHEELATQFAKAKEAYEKRIKTLEERNTRFETTQHENNTAKAKAEARTKVLEGENQSLRSQSERLKVQLDGSKSQVKQLAEKLEQMKRSVASAAGAEDIQKQLDRSMSALKCSTCKQNFREQVLVKCGHTFCKGCIDSRLSTRQRKCPACNLPFAQSDVLPMFLQ</sequence>
<dbReference type="InterPro" id="IPR058643">
    <property type="entry name" value="BRE1-like_CC"/>
</dbReference>
<dbReference type="GO" id="GO:0016567">
    <property type="term" value="P:protein ubiquitination"/>
    <property type="evidence" value="ECO:0007669"/>
    <property type="project" value="UniProtKB-UniRule"/>
</dbReference>
<keyword evidence="11 15" id="KW-0175">Coiled coil</keyword>
<evidence type="ECO:0000256" key="5">
    <source>
        <dbReference type="ARBA" id="ARBA00022679"/>
    </source>
</evidence>
<comment type="catalytic activity">
    <reaction evidence="1 15">
        <text>S-ubiquitinyl-[E2 ubiquitin-conjugating enzyme]-L-cysteine + [acceptor protein]-L-lysine = [E2 ubiquitin-conjugating enzyme]-L-cysteine + N(6)-ubiquitinyl-[acceptor protein]-L-lysine.</text>
        <dbReference type="EC" id="2.3.2.27"/>
    </reaction>
</comment>
<evidence type="ECO:0000256" key="11">
    <source>
        <dbReference type="ARBA" id="ARBA00023054"/>
    </source>
</evidence>
<dbReference type="EC" id="2.3.2.27" evidence="15"/>
<dbReference type="UniPathway" id="UPA00143"/>
<dbReference type="SMART" id="SM00184">
    <property type="entry name" value="RING"/>
    <property type="match status" value="1"/>
</dbReference>
<dbReference type="GO" id="GO:0061630">
    <property type="term" value="F:ubiquitin protein ligase activity"/>
    <property type="evidence" value="ECO:0007669"/>
    <property type="project" value="UniProtKB-EC"/>
</dbReference>
<protein>
    <recommendedName>
        <fullName evidence="15">E3 ubiquitin protein ligase</fullName>
        <ecNumber evidence="15">2.3.2.27</ecNumber>
    </recommendedName>
</protein>
<feature type="coiled-coil region" evidence="16">
    <location>
        <begin position="62"/>
        <end position="89"/>
    </location>
</feature>
<feature type="region of interest" description="Disordered" evidence="17">
    <location>
        <begin position="1"/>
        <end position="49"/>
    </location>
</feature>
<comment type="subcellular location">
    <subcellularLocation>
        <location evidence="2 15">Nucleus</location>
    </subcellularLocation>
</comment>
<evidence type="ECO:0000313" key="19">
    <source>
        <dbReference type="EMBL" id="EJD35307.1"/>
    </source>
</evidence>
<evidence type="ECO:0000259" key="18">
    <source>
        <dbReference type="PROSITE" id="PS50089"/>
    </source>
</evidence>
<dbReference type="EMBL" id="JH687895">
    <property type="protein sequence ID" value="EJD35307.1"/>
    <property type="molecule type" value="Genomic_DNA"/>
</dbReference>
<dbReference type="PROSITE" id="PS00518">
    <property type="entry name" value="ZF_RING_1"/>
    <property type="match status" value="1"/>
</dbReference>
<reference evidence="20" key="1">
    <citation type="journal article" date="2012" name="Science">
        <title>The Paleozoic origin of enzymatic lignin decomposition reconstructed from 31 fungal genomes.</title>
        <authorList>
            <person name="Floudas D."/>
            <person name="Binder M."/>
            <person name="Riley R."/>
            <person name="Barry K."/>
            <person name="Blanchette R.A."/>
            <person name="Henrissat B."/>
            <person name="Martinez A.T."/>
            <person name="Otillar R."/>
            <person name="Spatafora J.W."/>
            <person name="Yadav J.S."/>
            <person name="Aerts A."/>
            <person name="Benoit I."/>
            <person name="Boyd A."/>
            <person name="Carlson A."/>
            <person name="Copeland A."/>
            <person name="Coutinho P.M."/>
            <person name="de Vries R.P."/>
            <person name="Ferreira P."/>
            <person name="Findley K."/>
            <person name="Foster B."/>
            <person name="Gaskell J."/>
            <person name="Glotzer D."/>
            <person name="Gorecki P."/>
            <person name="Heitman J."/>
            <person name="Hesse C."/>
            <person name="Hori C."/>
            <person name="Igarashi K."/>
            <person name="Jurgens J.A."/>
            <person name="Kallen N."/>
            <person name="Kersten P."/>
            <person name="Kohler A."/>
            <person name="Kuees U."/>
            <person name="Kumar T.K.A."/>
            <person name="Kuo A."/>
            <person name="LaButti K."/>
            <person name="Larrondo L.F."/>
            <person name="Lindquist E."/>
            <person name="Ling A."/>
            <person name="Lombard V."/>
            <person name="Lucas S."/>
            <person name="Lundell T."/>
            <person name="Martin R."/>
            <person name="McLaughlin D.J."/>
            <person name="Morgenstern I."/>
            <person name="Morin E."/>
            <person name="Murat C."/>
            <person name="Nagy L.G."/>
            <person name="Nolan M."/>
            <person name="Ohm R.A."/>
            <person name="Patyshakuliyeva A."/>
            <person name="Rokas A."/>
            <person name="Ruiz-Duenas F.J."/>
            <person name="Sabat G."/>
            <person name="Salamov A."/>
            <person name="Samejima M."/>
            <person name="Schmutz J."/>
            <person name="Slot J.C."/>
            <person name="St John F."/>
            <person name="Stenlid J."/>
            <person name="Sun H."/>
            <person name="Sun S."/>
            <person name="Syed K."/>
            <person name="Tsang A."/>
            <person name="Wiebenga A."/>
            <person name="Young D."/>
            <person name="Pisabarro A."/>
            <person name="Eastwood D.C."/>
            <person name="Martin F."/>
            <person name="Cullen D."/>
            <person name="Grigoriev I.V."/>
            <person name="Hibbett D.S."/>
        </authorList>
    </citation>
    <scope>NUCLEOTIDE SEQUENCE [LARGE SCALE GENOMIC DNA]</scope>
    <source>
        <strain evidence="20">TFB10046</strain>
    </source>
</reference>
<evidence type="ECO:0000256" key="15">
    <source>
        <dbReference type="RuleBase" id="RU365038"/>
    </source>
</evidence>
<evidence type="ECO:0000256" key="10">
    <source>
        <dbReference type="ARBA" id="ARBA00022853"/>
    </source>
</evidence>
<comment type="similarity">
    <text evidence="4 15">Belongs to the BRE1 family.</text>
</comment>
<evidence type="ECO:0000256" key="16">
    <source>
        <dbReference type="SAM" id="Coils"/>
    </source>
</evidence>
<dbReference type="GO" id="GO:0006325">
    <property type="term" value="P:chromatin organization"/>
    <property type="evidence" value="ECO:0007669"/>
    <property type="project" value="UniProtKB-KW"/>
</dbReference>
<dbReference type="InterPro" id="IPR001841">
    <property type="entry name" value="Znf_RING"/>
</dbReference>
<feature type="compositionally biased region" description="Acidic residues" evidence="17">
    <location>
        <begin position="37"/>
        <end position="49"/>
    </location>
</feature>
<evidence type="ECO:0000256" key="2">
    <source>
        <dbReference type="ARBA" id="ARBA00004123"/>
    </source>
</evidence>
<dbReference type="GO" id="GO:0005634">
    <property type="term" value="C:nucleus"/>
    <property type="evidence" value="ECO:0007669"/>
    <property type="project" value="UniProtKB-SubCell"/>
</dbReference>
<dbReference type="AlphaFoldDB" id="J0WSY4"/>
<organism evidence="19 20">
    <name type="scientific">Auricularia subglabra (strain TFB-10046 / SS5)</name>
    <name type="common">White-rot fungus</name>
    <name type="synonym">Auricularia delicata (strain TFB10046)</name>
    <dbReference type="NCBI Taxonomy" id="717982"/>
    <lineage>
        <taxon>Eukaryota</taxon>
        <taxon>Fungi</taxon>
        <taxon>Dikarya</taxon>
        <taxon>Basidiomycota</taxon>
        <taxon>Agaricomycotina</taxon>
        <taxon>Agaricomycetes</taxon>
        <taxon>Auriculariales</taxon>
        <taxon>Auriculariaceae</taxon>
        <taxon>Auricularia</taxon>
    </lineage>
</organism>